<sequence length="105" mass="11208">MFPLSSYVHSVSNLLPSPSTSAANRLPQFRPPPPSSHCCLDVVVTIVAIPSYIIGNLLVFCSMKVAVNSHNGPVSNSISDVVALDPIIDGLIKSNGNDWNHKDVL</sequence>
<accession>A0A396K481</accession>
<dbReference type="Proteomes" id="UP000265566">
    <property type="component" value="Chromosome 1"/>
</dbReference>
<dbReference type="Gramene" id="rna6813">
    <property type="protein sequence ID" value="RHN82638.1"/>
    <property type="gene ID" value="gene6813"/>
</dbReference>
<organism evidence="1">
    <name type="scientific">Medicago truncatula</name>
    <name type="common">Barrel medic</name>
    <name type="synonym">Medicago tribuloides</name>
    <dbReference type="NCBI Taxonomy" id="3880"/>
    <lineage>
        <taxon>Eukaryota</taxon>
        <taxon>Viridiplantae</taxon>
        <taxon>Streptophyta</taxon>
        <taxon>Embryophyta</taxon>
        <taxon>Tracheophyta</taxon>
        <taxon>Spermatophyta</taxon>
        <taxon>Magnoliopsida</taxon>
        <taxon>eudicotyledons</taxon>
        <taxon>Gunneridae</taxon>
        <taxon>Pentapetalae</taxon>
        <taxon>rosids</taxon>
        <taxon>fabids</taxon>
        <taxon>Fabales</taxon>
        <taxon>Fabaceae</taxon>
        <taxon>Papilionoideae</taxon>
        <taxon>50 kb inversion clade</taxon>
        <taxon>NPAAA clade</taxon>
        <taxon>Hologalegina</taxon>
        <taxon>IRL clade</taxon>
        <taxon>Trifolieae</taxon>
        <taxon>Medicago</taxon>
    </lineage>
</organism>
<protein>
    <submittedName>
        <fullName evidence="1">Uncharacterized protein</fullName>
    </submittedName>
</protein>
<evidence type="ECO:0000313" key="1">
    <source>
        <dbReference type="EMBL" id="RHN82638.1"/>
    </source>
</evidence>
<gene>
    <name evidence="1" type="ORF">MtrunA17_Chr1g0211951</name>
</gene>
<reference evidence="1" key="1">
    <citation type="journal article" date="2018" name="Nat. Plants">
        <title>Whole-genome landscape of Medicago truncatula symbiotic genes.</title>
        <authorList>
            <person name="Pecrix Y."/>
            <person name="Gamas P."/>
            <person name="Carrere S."/>
        </authorList>
    </citation>
    <scope>NUCLEOTIDE SEQUENCE</scope>
    <source>
        <tissue evidence="1">Leaves</tissue>
    </source>
</reference>
<dbReference type="EMBL" id="PSQE01000001">
    <property type="protein sequence ID" value="RHN82638.1"/>
    <property type="molecule type" value="Genomic_DNA"/>
</dbReference>
<dbReference type="AlphaFoldDB" id="A0A396K481"/>
<comment type="caution">
    <text evidence="1">The sequence shown here is derived from an EMBL/GenBank/DDBJ whole genome shotgun (WGS) entry which is preliminary data.</text>
</comment>
<proteinExistence type="predicted"/>
<name>A0A396K481_MEDTR</name>